<keyword evidence="2" id="KW-1185">Reference proteome</keyword>
<sequence>MRSAYLTAARSLQLGREWAVEGDQRRALEAYEEALGLLRLQPPERTRDVLLAHTHLAFYQTLELVGSRGGQHHLHLGVSYARSTRDPLARAIAEECLSGLDVVM</sequence>
<protein>
    <recommendedName>
        <fullName evidence="3">Tetratricopeptide repeat protein</fullName>
    </recommendedName>
</protein>
<dbReference type="AlphaFoldDB" id="A0A2K3UXX1"/>
<dbReference type="OrthoDB" id="69507at2"/>
<name>A0A2K3UXX1_9DEIO</name>
<evidence type="ECO:0000313" key="2">
    <source>
        <dbReference type="Proteomes" id="UP000236379"/>
    </source>
</evidence>
<reference evidence="1 2" key="1">
    <citation type="submission" date="2018-01" db="EMBL/GenBank/DDBJ databases">
        <title>Deinococcus koreensis sp. nov., a radiation-resistant bacterium isolated from river water.</title>
        <authorList>
            <person name="Choi A."/>
        </authorList>
    </citation>
    <scope>NUCLEOTIDE SEQUENCE [LARGE SCALE GENOMIC DNA]</scope>
    <source>
        <strain evidence="1 2">SJW1-2</strain>
    </source>
</reference>
<dbReference type="Proteomes" id="UP000236379">
    <property type="component" value="Unassembled WGS sequence"/>
</dbReference>
<comment type="caution">
    <text evidence="1">The sequence shown here is derived from an EMBL/GenBank/DDBJ whole genome shotgun (WGS) entry which is preliminary data.</text>
</comment>
<evidence type="ECO:0008006" key="3">
    <source>
        <dbReference type="Google" id="ProtNLM"/>
    </source>
</evidence>
<proteinExistence type="predicted"/>
<dbReference type="RefSeq" id="WP_103311822.1">
    <property type="nucleotide sequence ID" value="NZ_PPPD01000001.1"/>
</dbReference>
<gene>
    <name evidence="1" type="ORF">CVO96_08270</name>
</gene>
<accession>A0A2K3UXX1</accession>
<dbReference type="EMBL" id="PPPD01000001">
    <property type="protein sequence ID" value="PNY81379.1"/>
    <property type="molecule type" value="Genomic_DNA"/>
</dbReference>
<organism evidence="1 2">
    <name type="scientific">Deinococcus koreensis</name>
    <dbReference type="NCBI Taxonomy" id="2054903"/>
    <lineage>
        <taxon>Bacteria</taxon>
        <taxon>Thermotogati</taxon>
        <taxon>Deinococcota</taxon>
        <taxon>Deinococci</taxon>
        <taxon>Deinococcales</taxon>
        <taxon>Deinococcaceae</taxon>
        <taxon>Deinococcus</taxon>
    </lineage>
</organism>
<evidence type="ECO:0000313" key="1">
    <source>
        <dbReference type="EMBL" id="PNY81379.1"/>
    </source>
</evidence>